<keyword evidence="3" id="KW-1185">Reference proteome</keyword>
<gene>
    <name evidence="2" type="ORF">J2Z66_005002</name>
</gene>
<organism evidence="2 3">
    <name type="scientific">Paenibacillus eucommiae</name>
    <dbReference type="NCBI Taxonomy" id="1355755"/>
    <lineage>
        <taxon>Bacteria</taxon>
        <taxon>Bacillati</taxon>
        <taxon>Bacillota</taxon>
        <taxon>Bacilli</taxon>
        <taxon>Bacillales</taxon>
        <taxon>Paenibacillaceae</taxon>
        <taxon>Paenibacillus</taxon>
    </lineage>
</organism>
<dbReference type="Pfam" id="PF09347">
    <property type="entry name" value="DUF1989"/>
    <property type="match status" value="1"/>
</dbReference>
<reference evidence="2 3" key="1">
    <citation type="submission" date="2021-03" db="EMBL/GenBank/DDBJ databases">
        <title>Genomic Encyclopedia of Type Strains, Phase IV (KMG-IV): sequencing the most valuable type-strain genomes for metagenomic binning, comparative biology and taxonomic classification.</title>
        <authorList>
            <person name="Goeker M."/>
        </authorList>
    </citation>
    <scope>NUCLEOTIDE SEQUENCE [LARGE SCALE GENOMIC DNA]</scope>
    <source>
        <strain evidence="2 3">DSM 26048</strain>
    </source>
</reference>
<sequence length="202" mass="22747">MKHQLTHQTLLVPAKEGRGFLLEKGQLIKVIDEEGQQVVDFVAYRTSNLKERLDPSVTMDALRSMNLKPSDILYSNMYTPLLTILEDTVGKHDLINSACRPEMYTFLYDKTNHASCYHNLNAALAPFGIPQPDQHYTFNIFMNTIVDEQGNIEVKAPLSKAGDYILMRAELDLIVAVSACPCEESDCNGYHCSPIRVEILPN</sequence>
<accession>A0ABS4J0N1</accession>
<evidence type="ECO:0000313" key="3">
    <source>
        <dbReference type="Proteomes" id="UP001519287"/>
    </source>
</evidence>
<dbReference type="PANTHER" id="PTHR31527">
    <property type="entry name" value="RE64534P"/>
    <property type="match status" value="1"/>
</dbReference>
<name>A0ABS4J0N1_9BACL</name>
<feature type="domain" description="DUF1989" evidence="1">
    <location>
        <begin position="12"/>
        <end position="174"/>
    </location>
</feature>
<evidence type="ECO:0000313" key="2">
    <source>
        <dbReference type="EMBL" id="MBP1993381.1"/>
    </source>
</evidence>
<dbReference type="InterPro" id="IPR018959">
    <property type="entry name" value="DUF1989"/>
</dbReference>
<protein>
    <submittedName>
        <fullName evidence="2">Uncharacterized protein YcgI (DUF1989 family)</fullName>
    </submittedName>
</protein>
<dbReference type="Proteomes" id="UP001519287">
    <property type="component" value="Unassembled WGS sequence"/>
</dbReference>
<evidence type="ECO:0000259" key="1">
    <source>
        <dbReference type="Pfam" id="PF09347"/>
    </source>
</evidence>
<dbReference type="PANTHER" id="PTHR31527:SF0">
    <property type="entry name" value="RE64534P"/>
    <property type="match status" value="1"/>
</dbReference>
<comment type="caution">
    <text evidence="2">The sequence shown here is derived from an EMBL/GenBank/DDBJ whole genome shotgun (WGS) entry which is preliminary data.</text>
</comment>
<dbReference type="RefSeq" id="WP_209975173.1">
    <property type="nucleotide sequence ID" value="NZ_JAGGLB010000018.1"/>
</dbReference>
<dbReference type="EMBL" id="JAGGLB010000018">
    <property type="protein sequence ID" value="MBP1993381.1"/>
    <property type="molecule type" value="Genomic_DNA"/>
</dbReference>
<proteinExistence type="predicted"/>